<protein>
    <submittedName>
        <fullName evidence="2">Uncharacterized protein</fullName>
    </submittedName>
</protein>
<dbReference type="PANTHER" id="PTHR35607">
    <property type="entry name" value="GPI-ANCHORED PROTEIN 10"/>
    <property type="match status" value="1"/>
</dbReference>
<proteinExistence type="predicted"/>
<dbReference type="GO" id="GO:0006879">
    <property type="term" value="P:intracellular iron ion homeostasis"/>
    <property type="evidence" value="ECO:0007669"/>
    <property type="project" value="TreeGrafter"/>
</dbReference>
<dbReference type="InterPro" id="IPR052505">
    <property type="entry name" value="Fungal_Heme-Binding_RBT5"/>
</dbReference>
<reference evidence="2 3" key="1">
    <citation type="submission" date="2016-02" db="EMBL/GenBank/DDBJ databases">
        <title>Genome analysis of coral dinoflagellate symbionts highlights evolutionary adaptations to a symbiotic lifestyle.</title>
        <authorList>
            <person name="Aranda M."/>
            <person name="Li Y."/>
            <person name="Liew Y.J."/>
            <person name="Baumgarten S."/>
            <person name="Simakov O."/>
            <person name="Wilson M."/>
            <person name="Piel J."/>
            <person name="Ashoor H."/>
            <person name="Bougouffa S."/>
            <person name="Bajic V.B."/>
            <person name="Ryu T."/>
            <person name="Ravasi T."/>
            <person name="Bayer T."/>
            <person name="Micklem G."/>
            <person name="Kim H."/>
            <person name="Bhak J."/>
            <person name="Lajeunesse T.C."/>
            <person name="Voolstra C.R."/>
        </authorList>
    </citation>
    <scope>NUCLEOTIDE SEQUENCE [LARGE SCALE GENOMIC DNA]</scope>
    <source>
        <strain evidence="2 3">CCMP2467</strain>
    </source>
</reference>
<organism evidence="2 3">
    <name type="scientific">Symbiodinium microadriaticum</name>
    <name type="common">Dinoflagellate</name>
    <name type="synonym">Zooxanthella microadriatica</name>
    <dbReference type="NCBI Taxonomy" id="2951"/>
    <lineage>
        <taxon>Eukaryota</taxon>
        <taxon>Sar</taxon>
        <taxon>Alveolata</taxon>
        <taxon>Dinophyceae</taxon>
        <taxon>Suessiales</taxon>
        <taxon>Symbiodiniaceae</taxon>
        <taxon>Symbiodinium</taxon>
    </lineage>
</organism>
<name>A0A1Q9CRY3_SYMMI</name>
<keyword evidence="3" id="KW-1185">Reference proteome</keyword>
<comment type="caution">
    <text evidence="2">The sequence shown here is derived from an EMBL/GenBank/DDBJ whole genome shotgun (WGS) entry which is preliminary data.</text>
</comment>
<accession>A0A1Q9CRY3</accession>
<evidence type="ECO:0000313" key="3">
    <source>
        <dbReference type="Proteomes" id="UP000186817"/>
    </source>
</evidence>
<evidence type="ECO:0000256" key="1">
    <source>
        <dbReference type="SAM" id="MobiDB-lite"/>
    </source>
</evidence>
<dbReference type="AlphaFoldDB" id="A0A1Q9CRY3"/>
<dbReference type="EMBL" id="LSRX01000963">
    <property type="protein sequence ID" value="OLP85683.1"/>
    <property type="molecule type" value="Genomic_DNA"/>
</dbReference>
<dbReference type="GO" id="GO:0020037">
    <property type="term" value="F:heme binding"/>
    <property type="evidence" value="ECO:0007669"/>
    <property type="project" value="TreeGrafter"/>
</dbReference>
<evidence type="ECO:0000313" key="2">
    <source>
        <dbReference type="EMBL" id="OLP85683.1"/>
    </source>
</evidence>
<feature type="region of interest" description="Disordered" evidence="1">
    <location>
        <begin position="100"/>
        <end position="187"/>
    </location>
</feature>
<dbReference type="GO" id="GO:0005576">
    <property type="term" value="C:extracellular region"/>
    <property type="evidence" value="ECO:0007669"/>
    <property type="project" value="TreeGrafter"/>
</dbReference>
<sequence>MVCNIVPAEVVPLPKDCMIDACSGGAEDAALLAQNLVTENPQIVARSCVFTEGKQYEVGVGAYPCSCGGVVECQTGEVCVVVGDVGTCGPLTTTQTVTSLTVTSTSTRTSSTSSTHTASSTTRSETRSSTTTLTTTSSSRTTTTTSRTTSMSSTSKTVTATGTSTTTASSSGTTTSITGSTTTRSSTSAPVKYDCLIHIIDNCHVLIHDLHNRDVIDGDRQHHHLYVDAIVNLSDCHVEHEYVSNRNIDNFGDTEQQFYDVHHQLDCHRHHVLNRLFIDISLNDRFVHDGNVHNVNQHHPYLDYKLQFFFFLHHDVNDCHNDAYLEHSHYDVTDLDIHNYDVKRDADHHEHILNINDVEQHDRVYHDRHIYLHHINFHHPDSDVHNIHDVNFQHHNGYHEHHRHQLHKHDGDLNIADVLQLLFIHDHVHKPHLNLQDIDIFHKDDTHTDADWNLQYGYKLQQHCDNLDCVNKRQLDIQQLHNINNSNNNIHKQRHLDQHLCNVNRNNNHRHFVKHDHWNNHDHCIHHLYKLHDLDIAH</sequence>
<dbReference type="Proteomes" id="UP000186817">
    <property type="component" value="Unassembled WGS sequence"/>
</dbReference>
<dbReference type="PANTHER" id="PTHR35607:SF11">
    <property type="entry name" value="CELL WALL PROTEIN 1"/>
    <property type="match status" value="1"/>
</dbReference>
<gene>
    <name evidence="2" type="ORF">AK812_SmicGene33319</name>
</gene>